<name>I4AKF1_BERLS</name>
<organism evidence="3 4">
    <name type="scientific">Bernardetia litoralis (strain ATCC 23117 / DSM 6794 / NBRC 15988 / NCIMB 1366 / Fx l1 / Sio-4)</name>
    <name type="common">Flexibacter litoralis</name>
    <dbReference type="NCBI Taxonomy" id="880071"/>
    <lineage>
        <taxon>Bacteria</taxon>
        <taxon>Pseudomonadati</taxon>
        <taxon>Bacteroidota</taxon>
        <taxon>Cytophagia</taxon>
        <taxon>Cytophagales</taxon>
        <taxon>Bernardetiaceae</taxon>
        <taxon>Bernardetia</taxon>
    </lineage>
</organism>
<evidence type="ECO:0000313" key="3">
    <source>
        <dbReference type="EMBL" id="AFM04436.1"/>
    </source>
</evidence>
<dbReference type="STRING" id="880071.Fleli_2052"/>
<evidence type="ECO:0000256" key="1">
    <source>
        <dbReference type="SAM" id="SignalP"/>
    </source>
</evidence>
<protein>
    <submittedName>
        <fullName evidence="3">Putative aminopeptidase</fullName>
    </submittedName>
</protein>
<keyword evidence="3" id="KW-0645">Protease</keyword>
<dbReference type="PANTHER" id="PTHR12147:SF26">
    <property type="entry name" value="PEPTIDASE M28 DOMAIN-CONTAINING PROTEIN"/>
    <property type="match status" value="1"/>
</dbReference>
<sequence length="527" mass="60115" precursor="true">MFKNTIPKIVFSVLLLIFSSAVVQAQQKDSLLANYLKYIDEVDMKKHLSILASDEYEGRNTGEKGQKMAAKYLANRFKELGLTAPVNGSYLQKFELDKTSLADFKIETLTGKIELSQNEIIVVNPFQEDKSNEEYNIIFAGYGVEEEGDNGYSSYKSINVKDKIAVIIMGTPKGKESLIPNEDTRKSVYLQMNFKKKLAEKKGAKGVIFVTQKAEYTLFDNMYGHYFKDPKWSIPSKEKKQNKPDFVMALSTINKLPNLLGYTDKKWKKVFKKWNKKNKTVLETKAKVVSTMKIEKVETENVLGYLEGTDKKDELVVLTAHYDHIGIIDGKIYNGADDDGSGTTAILELAEAFAIAKKEGNTPRRSILFMLVTGEEKGLLGSSYYSENPVFPLKNTVSNLNIDMIGRMDKDHEGDPNYIYIIGSTMLSTELHNLSESAAKNYAPNVKLDYTYNDKDDPNRFYYRSDHYNFAKHDIPVIFYFNGVHADYHKHTDTVDKIHFGKMQEITRLVFATAWQLVNREERIKND</sequence>
<dbReference type="SUPFAM" id="SSF53187">
    <property type="entry name" value="Zn-dependent exopeptidases"/>
    <property type="match status" value="1"/>
</dbReference>
<accession>I4AKF1</accession>
<dbReference type="RefSeq" id="WP_014797883.1">
    <property type="nucleotide sequence ID" value="NC_018018.1"/>
</dbReference>
<dbReference type="HOGENOM" id="CLU_019932_2_0_10"/>
<feature type="domain" description="Peptidase M28" evidence="2">
    <location>
        <begin position="301"/>
        <end position="513"/>
    </location>
</feature>
<dbReference type="KEGG" id="fli:Fleli_2052"/>
<dbReference type="GO" id="GO:0008235">
    <property type="term" value="F:metalloexopeptidase activity"/>
    <property type="evidence" value="ECO:0007669"/>
    <property type="project" value="InterPro"/>
</dbReference>
<keyword evidence="4" id="KW-1185">Reference proteome</keyword>
<keyword evidence="3" id="KW-0031">Aminopeptidase</keyword>
<dbReference type="AlphaFoldDB" id="I4AKF1"/>
<feature type="chain" id="PRO_5003685818" evidence="1">
    <location>
        <begin position="26"/>
        <end position="527"/>
    </location>
</feature>
<dbReference type="PANTHER" id="PTHR12147">
    <property type="entry name" value="METALLOPEPTIDASE M28 FAMILY MEMBER"/>
    <property type="match status" value="1"/>
</dbReference>
<dbReference type="eggNOG" id="COG2234">
    <property type="taxonomic scope" value="Bacteria"/>
</dbReference>
<dbReference type="Gene3D" id="3.40.630.10">
    <property type="entry name" value="Zn peptidases"/>
    <property type="match status" value="2"/>
</dbReference>
<dbReference type="InterPro" id="IPR007484">
    <property type="entry name" value="Peptidase_M28"/>
</dbReference>
<dbReference type="EMBL" id="CP003345">
    <property type="protein sequence ID" value="AFM04436.1"/>
    <property type="molecule type" value="Genomic_DNA"/>
</dbReference>
<evidence type="ECO:0000313" key="4">
    <source>
        <dbReference type="Proteomes" id="UP000006054"/>
    </source>
</evidence>
<dbReference type="Pfam" id="PF04389">
    <property type="entry name" value="Peptidase_M28"/>
    <property type="match status" value="1"/>
</dbReference>
<keyword evidence="3" id="KW-0378">Hydrolase</keyword>
<dbReference type="SUPFAM" id="SSF52025">
    <property type="entry name" value="PA domain"/>
    <property type="match status" value="1"/>
</dbReference>
<gene>
    <name evidence="3" type="ordered locus">Fleli_2052</name>
</gene>
<feature type="signal peptide" evidence="1">
    <location>
        <begin position="1"/>
        <end position="25"/>
    </location>
</feature>
<dbReference type="InterPro" id="IPR045175">
    <property type="entry name" value="M28_fam"/>
</dbReference>
<evidence type="ECO:0000259" key="2">
    <source>
        <dbReference type="Pfam" id="PF04389"/>
    </source>
</evidence>
<reference evidence="4" key="1">
    <citation type="submission" date="2012-06" db="EMBL/GenBank/DDBJ databases">
        <title>The complete genome of Flexibacter litoralis DSM 6794.</title>
        <authorList>
            <person name="Lucas S."/>
            <person name="Copeland A."/>
            <person name="Lapidus A."/>
            <person name="Glavina del Rio T."/>
            <person name="Dalin E."/>
            <person name="Tice H."/>
            <person name="Bruce D."/>
            <person name="Goodwin L."/>
            <person name="Pitluck S."/>
            <person name="Peters L."/>
            <person name="Ovchinnikova G."/>
            <person name="Lu M."/>
            <person name="Kyrpides N."/>
            <person name="Mavromatis K."/>
            <person name="Ivanova N."/>
            <person name="Brettin T."/>
            <person name="Detter J.C."/>
            <person name="Han C."/>
            <person name="Larimer F."/>
            <person name="Land M."/>
            <person name="Hauser L."/>
            <person name="Markowitz V."/>
            <person name="Cheng J.-F."/>
            <person name="Hugenholtz P."/>
            <person name="Woyke T."/>
            <person name="Wu D."/>
            <person name="Spring S."/>
            <person name="Lang E."/>
            <person name="Kopitz M."/>
            <person name="Brambilla E."/>
            <person name="Klenk H.-P."/>
            <person name="Eisen J.A."/>
        </authorList>
    </citation>
    <scope>NUCLEOTIDE SEQUENCE [LARGE SCALE GENOMIC DNA]</scope>
    <source>
        <strain evidence="4">ATCC 23117 / DSM 6794 / NBRC 15988 / NCIMB 1366 / Sio-4</strain>
    </source>
</reference>
<dbReference type="GO" id="GO:0004177">
    <property type="term" value="F:aminopeptidase activity"/>
    <property type="evidence" value="ECO:0007669"/>
    <property type="project" value="UniProtKB-KW"/>
</dbReference>
<keyword evidence="1" id="KW-0732">Signal</keyword>
<dbReference type="GO" id="GO:0006508">
    <property type="term" value="P:proteolysis"/>
    <property type="evidence" value="ECO:0007669"/>
    <property type="project" value="InterPro"/>
</dbReference>
<proteinExistence type="predicted"/>
<dbReference type="PATRIC" id="fig|880071.3.peg.2040"/>
<dbReference type="InterPro" id="IPR046450">
    <property type="entry name" value="PA_dom_sf"/>
</dbReference>
<dbReference type="Proteomes" id="UP000006054">
    <property type="component" value="Chromosome"/>
</dbReference>
<dbReference type="OrthoDB" id="1521787at2"/>